<comment type="similarity">
    <text evidence="2">Belongs to the bacterial solute-binding protein 2 family.</text>
</comment>
<dbReference type="PANTHER" id="PTHR46847:SF1">
    <property type="entry name" value="D-ALLOSE-BINDING PERIPLASMIC PROTEIN-RELATED"/>
    <property type="match status" value="1"/>
</dbReference>
<feature type="chain" id="PRO_5046990983" evidence="4">
    <location>
        <begin position="20"/>
        <end position="319"/>
    </location>
</feature>
<evidence type="ECO:0000259" key="5">
    <source>
        <dbReference type="Pfam" id="PF13407"/>
    </source>
</evidence>
<protein>
    <submittedName>
        <fullName evidence="6">Sugar ABC transporter substrate-binding protein</fullName>
    </submittedName>
</protein>
<dbReference type="EMBL" id="JBHTMK010000079">
    <property type="protein sequence ID" value="MFD1374145.1"/>
    <property type="molecule type" value="Genomic_DNA"/>
</dbReference>
<evidence type="ECO:0000256" key="4">
    <source>
        <dbReference type="SAM" id="SignalP"/>
    </source>
</evidence>
<comment type="caution">
    <text evidence="6">The sequence shown here is derived from an EMBL/GenBank/DDBJ whole genome shotgun (WGS) entry which is preliminary data.</text>
</comment>
<feature type="domain" description="Periplasmic binding protein" evidence="5">
    <location>
        <begin position="37"/>
        <end position="281"/>
    </location>
</feature>
<evidence type="ECO:0000256" key="1">
    <source>
        <dbReference type="ARBA" id="ARBA00004196"/>
    </source>
</evidence>
<dbReference type="PANTHER" id="PTHR46847">
    <property type="entry name" value="D-ALLOSE-BINDING PERIPLASMIC PROTEIN-RELATED"/>
    <property type="match status" value="1"/>
</dbReference>
<organism evidence="6 7">
    <name type="scientific">Actinoplanes sichuanensis</name>
    <dbReference type="NCBI Taxonomy" id="512349"/>
    <lineage>
        <taxon>Bacteria</taxon>
        <taxon>Bacillati</taxon>
        <taxon>Actinomycetota</taxon>
        <taxon>Actinomycetes</taxon>
        <taxon>Micromonosporales</taxon>
        <taxon>Micromonosporaceae</taxon>
        <taxon>Actinoplanes</taxon>
    </lineage>
</organism>
<evidence type="ECO:0000256" key="2">
    <source>
        <dbReference type="ARBA" id="ARBA00007639"/>
    </source>
</evidence>
<dbReference type="RefSeq" id="WP_317797071.1">
    <property type="nucleotide sequence ID" value="NZ_AP028461.1"/>
</dbReference>
<dbReference type="Gene3D" id="3.40.50.2300">
    <property type="match status" value="2"/>
</dbReference>
<dbReference type="InterPro" id="IPR025997">
    <property type="entry name" value="SBP_2_dom"/>
</dbReference>
<keyword evidence="3 4" id="KW-0732">Signal</keyword>
<feature type="signal peptide" evidence="4">
    <location>
        <begin position="1"/>
        <end position="19"/>
    </location>
</feature>
<comment type="subcellular location">
    <subcellularLocation>
        <location evidence="1">Cell envelope</location>
    </subcellularLocation>
</comment>
<evidence type="ECO:0000256" key="3">
    <source>
        <dbReference type="ARBA" id="ARBA00022729"/>
    </source>
</evidence>
<gene>
    <name evidence="6" type="ORF">ACFQ5G_53205</name>
</gene>
<evidence type="ECO:0000313" key="7">
    <source>
        <dbReference type="Proteomes" id="UP001597183"/>
    </source>
</evidence>
<name>A0ABW4AV87_9ACTN</name>
<accession>A0ABW4AV87</accession>
<reference evidence="7" key="1">
    <citation type="journal article" date="2019" name="Int. J. Syst. Evol. Microbiol.">
        <title>The Global Catalogue of Microorganisms (GCM) 10K type strain sequencing project: providing services to taxonomists for standard genome sequencing and annotation.</title>
        <authorList>
            <consortium name="The Broad Institute Genomics Platform"/>
            <consortium name="The Broad Institute Genome Sequencing Center for Infectious Disease"/>
            <person name="Wu L."/>
            <person name="Ma J."/>
        </authorList>
    </citation>
    <scope>NUCLEOTIDE SEQUENCE [LARGE SCALE GENOMIC DNA]</scope>
    <source>
        <strain evidence="7">CCM 7526</strain>
    </source>
</reference>
<sequence>MTFAALTAGSLFLAACSSGGTQPATGAAAGADNTKTIVFSPLALKIPAMKGLSEGVKGYGSSKGYTVLVQDPNLDPQKQLTDLKTVIESGKAGGAWVIAVQPSALSELVKTAQAKKVPLVLNGVPEDYGLTGLQAGLTFAKIDYTAQGTAIGESLGKCINEKLGGTAKVILTVSAAGTAGKAEVEKAQLDALKATAPGAEIVTEVIVGERAKAQTDIGNALQGNPDAKAVIGNNDEGALGAVGAFAAAGKELPCLAETGGNDEVLQAVKDGKIYASVALQFEADMVQSFDSLTAMMADPTAQGQQLATPQKVITAGSGQ</sequence>
<dbReference type="InterPro" id="IPR028082">
    <property type="entry name" value="Peripla_BP_I"/>
</dbReference>
<dbReference type="Pfam" id="PF13407">
    <property type="entry name" value="Peripla_BP_4"/>
    <property type="match status" value="1"/>
</dbReference>
<dbReference type="Proteomes" id="UP001597183">
    <property type="component" value="Unassembled WGS sequence"/>
</dbReference>
<proteinExistence type="inferred from homology"/>
<evidence type="ECO:0000313" key="6">
    <source>
        <dbReference type="EMBL" id="MFD1374145.1"/>
    </source>
</evidence>
<keyword evidence="7" id="KW-1185">Reference proteome</keyword>
<dbReference type="SUPFAM" id="SSF53822">
    <property type="entry name" value="Periplasmic binding protein-like I"/>
    <property type="match status" value="1"/>
</dbReference>